<proteinExistence type="predicted"/>
<keyword evidence="2" id="KW-1185">Reference proteome</keyword>
<name>A0ABQ2DUL4_9BACI</name>
<sequence length="64" mass="6936">MPRKVAKLADHPTVGDKGIMPLHRGMPTLGAKPDLVGHHSTQSMMTFATGPHFILSYLKLCILA</sequence>
<gene>
    <name evidence="1" type="ORF">GCM10007111_38760</name>
</gene>
<evidence type="ECO:0000313" key="2">
    <source>
        <dbReference type="Proteomes" id="UP000634435"/>
    </source>
</evidence>
<accession>A0ABQ2DUL4</accession>
<organism evidence="1 2">
    <name type="scientific">Virgibacillus kapii</name>
    <dbReference type="NCBI Taxonomy" id="1638645"/>
    <lineage>
        <taxon>Bacteria</taxon>
        <taxon>Bacillati</taxon>
        <taxon>Bacillota</taxon>
        <taxon>Bacilli</taxon>
        <taxon>Bacillales</taxon>
        <taxon>Bacillaceae</taxon>
        <taxon>Virgibacillus</taxon>
    </lineage>
</organism>
<dbReference type="EMBL" id="BMPN01000008">
    <property type="protein sequence ID" value="GGJ73399.1"/>
    <property type="molecule type" value="Genomic_DNA"/>
</dbReference>
<reference evidence="2" key="1">
    <citation type="journal article" date="2019" name="Int. J. Syst. Evol. Microbiol.">
        <title>The Global Catalogue of Microorganisms (GCM) 10K type strain sequencing project: providing services to taxonomists for standard genome sequencing and annotation.</title>
        <authorList>
            <consortium name="The Broad Institute Genomics Platform"/>
            <consortium name="The Broad Institute Genome Sequencing Center for Infectious Disease"/>
            <person name="Wu L."/>
            <person name="Ma J."/>
        </authorList>
    </citation>
    <scope>NUCLEOTIDE SEQUENCE [LARGE SCALE GENOMIC DNA]</scope>
    <source>
        <strain evidence="2">JCM 30071</strain>
    </source>
</reference>
<evidence type="ECO:0000313" key="1">
    <source>
        <dbReference type="EMBL" id="GGJ73399.1"/>
    </source>
</evidence>
<dbReference type="Proteomes" id="UP000634435">
    <property type="component" value="Unassembled WGS sequence"/>
</dbReference>
<comment type="caution">
    <text evidence="1">The sequence shown here is derived from an EMBL/GenBank/DDBJ whole genome shotgun (WGS) entry which is preliminary data.</text>
</comment>
<protein>
    <submittedName>
        <fullName evidence="1">Uncharacterized protein</fullName>
    </submittedName>
</protein>